<name>A0A291GU89_9MICO</name>
<dbReference type="InterPro" id="IPR003593">
    <property type="entry name" value="AAA+_ATPase"/>
</dbReference>
<evidence type="ECO:0000256" key="2">
    <source>
        <dbReference type="ARBA" id="ARBA00022448"/>
    </source>
</evidence>
<dbReference type="CDD" id="cd03220">
    <property type="entry name" value="ABC_KpsT_Wzt"/>
    <property type="match status" value="1"/>
</dbReference>
<organism evidence="7 8">
    <name type="scientific">Brachybacterium ginsengisoli</name>
    <dbReference type="NCBI Taxonomy" id="1331682"/>
    <lineage>
        <taxon>Bacteria</taxon>
        <taxon>Bacillati</taxon>
        <taxon>Actinomycetota</taxon>
        <taxon>Actinomycetes</taxon>
        <taxon>Micrococcales</taxon>
        <taxon>Dermabacteraceae</taxon>
        <taxon>Brachybacterium</taxon>
    </lineage>
</organism>
<accession>A0A291GU89</accession>
<proteinExistence type="inferred from homology"/>
<dbReference type="InterPro" id="IPR027417">
    <property type="entry name" value="P-loop_NTPase"/>
</dbReference>
<dbReference type="KEGG" id="bgg:CFK41_02430"/>
<dbReference type="SMART" id="SM00382">
    <property type="entry name" value="AAA"/>
    <property type="match status" value="1"/>
</dbReference>
<dbReference type="GO" id="GO:0005524">
    <property type="term" value="F:ATP binding"/>
    <property type="evidence" value="ECO:0007669"/>
    <property type="project" value="UniProtKB-KW"/>
</dbReference>
<dbReference type="GO" id="GO:0016887">
    <property type="term" value="F:ATP hydrolysis activity"/>
    <property type="evidence" value="ECO:0007669"/>
    <property type="project" value="InterPro"/>
</dbReference>
<dbReference type="AlphaFoldDB" id="A0A291GU89"/>
<feature type="domain" description="ABC transporter" evidence="6">
    <location>
        <begin position="49"/>
        <end position="272"/>
    </location>
</feature>
<feature type="compositionally biased region" description="Acidic residues" evidence="5">
    <location>
        <begin position="311"/>
        <end position="320"/>
    </location>
</feature>
<keyword evidence="8" id="KW-1185">Reference proteome</keyword>
<evidence type="ECO:0000256" key="3">
    <source>
        <dbReference type="ARBA" id="ARBA00022741"/>
    </source>
</evidence>
<evidence type="ECO:0000256" key="4">
    <source>
        <dbReference type="ARBA" id="ARBA00022840"/>
    </source>
</evidence>
<dbReference type="PROSITE" id="PS50893">
    <property type="entry name" value="ABC_TRANSPORTER_2"/>
    <property type="match status" value="1"/>
</dbReference>
<evidence type="ECO:0000256" key="5">
    <source>
        <dbReference type="SAM" id="MobiDB-lite"/>
    </source>
</evidence>
<reference evidence="7 8" key="1">
    <citation type="journal article" date="2014" name="Int. J. Syst. Evol. Microbiol.">
        <title>Brachybacterium ginsengisoli sp. nov., isolated from soil of a ginseng field.</title>
        <authorList>
            <person name="Hoang V.A."/>
            <person name="Kim Y.J."/>
            <person name="Nguyen N.L."/>
            <person name="Yang D.C."/>
        </authorList>
    </citation>
    <scope>NUCLEOTIDE SEQUENCE [LARGE SCALE GENOMIC DNA]</scope>
    <source>
        <strain evidence="7 8">DCY80</strain>
    </source>
</reference>
<sequence>MAESSDDLALPEDDDQQETLWVAPEESPLTVVAHRVRMRYKVPRTDRAPRTGLLGKLAPRRSMVSVSAVRGVDLLVREGEFVGIIGRNGSGKSTLLRMLAGVEPPTSGSVYTSARPQLLGVSAALMSELTGAENIKLGFLALGMTPEKAEELMPQAAELSALGGAVDLPMRTYSSGMSSRLKFAISVMAQPKILMVDEALSTGDATFSKRSKAKMDELLENAGTVFMVNHAPRAIENVCSRVIWMEKGRIVMDGDTKEVSAMYRSFTYRMARDRQDEADAILREAVAHGEAQRSASALTLPDDSATSPVDAADDVPELEPDPFVSIFERQMRPQSFPGASLPRDHDTDSSSAAVSENNSPERRGRHA</sequence>
<dbReference type="GO" id="GO:0016020">
    <property type="term" value="C:membrane"/>
    <property type="evidence" value="ECO:0007669"/>
    <property type="project" value="InterPro"/>
</dbReference>
<feature type="region of interest" description="Disordered" evidence="5">
    <location>
        <begin position="291"/>
        <end position="367"/>
    </location>
</feature>
<comment type="similarity">
    <text evidence="1">Belongs to the ABC transporter superfamily.</text>
</comment>
<dbReference type="EMBL" id="CP023564">
    <property type="protein sequence ID" value="ATG53758.1"/>
    <property type="molecule type" value="Genomic_DNA"/>
</dbReference>
<dbReference type="GO" id="GO:0140359">
    <property type="term" value="F:ABC-type transporter activity"/>
    <property type="evidence" value="ECO:0007669"/>
    <property type="project" value="InterPro"/>
</dbReference>
<keyword evidence="3" id="KW-0547">Nucleotide-binding</keyword>
<dbReference type="Gene3D" id="3.40.50.300">
    <property type="entry name" value="P-loop containing nucleotide triphosphate hydrolases"/>
    <property type="match status" value="1"/>
</dbReference>
<dbReference type="Pfam" id="PF00005">
    <property type="entry name" value="ABC_tran"/>
    <property type="match status" value="1"/>
</dbReference>
<protein>
    <submittedName>
        <fullName evidence="7">Polysaccharide ABC transporter ATP-binding protein</fullName>
    </submittedName>
</protein>
<evidence type="ECO:0000259" key="6">
    <source>
        <dbReference type="PROSITE" id="PS50893"/>
    </source>
</evidence>
<dbReference type="OrthoDB" id="9778870at2"/>
<gene>
    <name evidence="7" type="ORF">CFK41_02430</name>
</gene>
<dbReference type="Proteomes" id="UP000217889">
    <property type="component" value="Chromosome"/>
</dbReference>
<dbReference type="InterPro" id="IPR017871">
    <property type="entry name" value="ABC_transporter-like_CS"/>
</dbReference>
<dbReference type="PANTHER" id="PTHR46743">
    <property type="entry name" value="TEICHOIC ACIDS EXPORT ATP-BINDING PROTEIN TAGH"/>
    <property type="match status" value="1"/>
</dbReference>
<evidence type="ECO:0000313" key="8">
    <source>
        <dbReference type="Proteomes" id="UP000217889"/>
    </source>
</evidence>
<evidence type="ECO:0000256" key="1">
    <source>
        <dbReference type="ARBA" id="ARBA00005417"/>
    </source>
</evidence>
<dbReference type="RefSeq" id="WP_096798237.1">
    <property type="nucleotide sequence ID" value="NZ_CP023564.1"/>
</dbReference>
<dbReference type="InterPro" id="IPR003439">
    <property type="entry name" value="ABC_transporter-like_ATP-bd"/>
</dbReference>
<dbReference type="InterPro" id="IPR015860">
    <property type="entry name" value="ABC_transpr_TagH-like"/>
</dbReference>
<feature type="compositionally biased region" description="Polar residues" evidence="5">
    <location>
        <begin position="349"/>
        <end position="358"/>
    </location>
</feature>
<dbReference type="PANTHER" id="PTHR46743:SF2">
    <property type="entry name" value="TEICHOIC ACIDS EXPORT ATP-BINDING PROTEIN TAGH"/>
    <property type="match status" value="1"/>
</dbReference>
<dbReference type="PROSITE" id="PS00211">
    <property type="entry name" value="ABC_TRANSPORTER_1"/>
    <property type="match status" value="1"/>
</dbReference>
<keyword evidence="4 7" id="KW-0067">ATP-binding</keyword>
<dbReference type="InterPro" id="IPR050683">
    <property type="entry name" value="Bact_Polysacc_Export_ATP-bd"/>
</dbReference>
<evidence type="ECO:0000313" key="7">
    <source>
        <dbReference type="EMBL" id="ATG53758.1"/>
    </source>
</evidence>
<keyword evidence="2" id="KW-0813">Transport</keyword>
<dbReference type="SUPFAM" id="SSF52540">
    <property type="entry name" value="P-loop containing nucleoside triphosphate hydrolases"/>
    <property type="match status" value="1"/>
</dbReference>